<dbReference type="GO" id="GO:0004089">
    <property type="term" value="F:carbonate dehydratase activity"/>
    <property type="evidence" value="ECO:0007669"/>
    <property type="project" value="UniProtKB-UniRule"/>
</dbReference>
<feature type="binding site" evidence="7">
    <location>
        <position position="156"/>
    </location>
    <ligand>
        <name>Zn(2+)</name>
        <dbReference type="ChEBI" id="CHEBI:29105"/>
    </ligand>
</feature>
<evidence type="ECO:0000256" key="2">
    <source>
        <dbReference type="ARBA" id="ARBA00006217"/>
    </source>
</evidence>
<keyword evidence="7" id="KW-0479">Metal-binding</keyword>
<sequence length="261" mass="29461">MSRVPYDILHLEAQIKDYIERHPEKRVTATAKLAELAEEMDSEKDTSTSTTSTVFDKLMNGFQMFKKDTYFAKPELTERLRNGQWPKFMIVACADSRVCPSSILSLEPGDAFVIRNVANLVPPYEEGGCPSFASALEYAVLHLKVSYIFVIGHRACGGIGALVKMTPDDGKYQTTFIEKWMAIGKPARERSHVKQMRDMEDNVDILCKHCEKESVNNSLGNLITYPFLLEAVVSKKTSLHGGYYDLIAGTFKKWNYDLVQV</sequence>
<protein>
    <recommendedName>
        <fullName evidence="3 8">Carbonic anhydrase</fullName>
        <ecNumber evidence="3 8">4.2.1.1</ecNumber>
    </recommendedName>
    <alternativeName>
        <fullName evidence="8">Carbonate dehydratase</fullName>
    </alternativeName>
</protein>
<evidence type="ECO:0000256" key="8">
    <source>
        <dbReference type="RuleBase" id="RU003956"/>
    </source>
</evidence>
<evidence type="ECO:0000256" key="4">
    <source>
        <dbReference type="ARBA" id="ARBA00022833"/>
    </source>
</evidence>
<evidence type="ECO:0000256" key="6">
    <source>
        <dbReference type="ARBA" id="ARBA00048348"/>
    </source>
</evidence>
<dbReference type="EMBL" id="JBHFFA010000003">
    <property type="protein sequence ID" value="KAL2634936.1"/>
    <property type="molecule type" value="Genomic_DNA"/>
</dbReference>
<feature type="binding site" evidence="7">
    <location>
        <position position="153"/>
    </location>
    <ligand>
        <name>Zn(2+)</name>
        <dbReference type="ChEBI" id="CHEBI:29105"/>
    </ligand>
</feature>
<dbReference type="SUPFAM" id="SSF53056">
    <property type="entry name" value="beta-carbonic anhydrase, cab"/>
    <property type="match status" value="1"/>
</dbReference>
<evidence type="ECO:0000256" key="5">
    <source>
        <dbReference type="ARBA" id="ARBA00023239"/>
    </source>
</evidence>
<name>A0ABD1YVY5_9MARC</name>
<dbReference type="FunFam" id="3.40.1050.10:FF:000003">
    <property type="entry name" value="Carbonic anhydrase"/>
    <property type="match status" value="1"/>
</dbReference>
<evidence type="ECO:0000256" key="1">
    <source>
        <dbReference type="ARBA" id="ARBA00002904"/>
    </source>
</evidence>
<reference evidence="9 10" key="1">
    <citation type="submission" date="2024-09" db="EMBL/GenBank/DDBJ databases">
        <title>Chromosome-scale assembly of Riccia fluitans.</title>
        <authorList>
            <person name="Paukszto L."/>
            <person name="Sawicki J."/>
            <person name="Karawczyk K."/>
            <person name="Piernik-Szablinska J."/>
            <person name="Szczecinska M."/>
            <person name="Mazdziarz M."/>
        </authorList>
    </citation>
    <scope>NUCLEOTIDE SEQUENCE [LARGE SCALE GENOMIC DNA]</scope>
    <source>
        <strain evidence="9">Rf_01</strain>
        <tissue evidence="9">Aerial parts of the thallus</tissue>
    </source>
</reference>
<evidence type="ECO:0000256" key="3">
    <source>
        <dbReference type="ARBA" id="ARBA00012925"/>
    </source>
</evidence>
<gene>
    <name evidence="9" type="ORF">R1flu_006415</name>
</gene>
<dbReference type="InterPro" id="IPR036874">
    <property type="entry name" value="Carbonic_anhydrase_sf"/>
</dbReference>
<dbReference type="GO" id="GO:0008270">
    <property type="term" value="F:zinc ion binding"/>
    <property type="evidence" value="ECO:0007669"/>
    <property type="project" value="UniProtKB-UniRule"/>
</dbReference>
<dbReference type="EC" id="4.2.1.1" evidence="3 8"/>
<comment type="function">
    <text evidence="1 8">Reversible hydration of carbon dioxide.</text>
</comment>
<comment type="similarity">
    <text evidence="2 8">Belongs to the beta-class carbonic anhydrase family.</text>
</comment>
<organism evidence="9 10">
    <name type="scientific">Riccia fluitans</name>
    <dbReference type="NCBI Taxonomy" id="41844"/>
    <lineage>
        <taxon>Eukaryota</taxon>
        <taxon>Viridiplantae</taxon>
        <taxon>Streptophyta</taxon>
        <taxon>Embryophyta</taxon>
        <taxon>Marchantiophyta</taxon>
        <taxon>Marchantiopsida</taxon>
        <taxon>Marchantiidae</taxon>
        <taxon>Marchantiales</taxon>
        <taxon>Ricciaceae</taxon>
        <taxon>Riccia</taxon>
    </lineage>
</organism>
<dbReference type="Gene3D" id="3.40.1050.10">
    <property type="entry name" value="Carbonic anhydrase"/>
    <property type="match status" value="1"/>
</dbReference>
<proteinExistence type="inferred from homology"/>
<feature type="binding site" evidence="7">
    <location>
        <position position="95"/>
    </location>
    <ligand>
        <name>Zn(2+)</name>
        <dbReference type="ChEBI" id="CHEBI:29105"/>
    </ligand>
</feature>
<dbReference type="PANTHER" id="PTHR11002">
    <property type="entry name" value="CARBONIC ANHYDRASE"/>
    <property type="match status" value="1"/>
</dbReference>
<comment type="cofactor">
    <cofactor evidence="7">
        <name>Zn(2+)</name>
        <dbReference type="ChEBI" id="CHEBI:29105"/>
    </cofactor>
    <text evidence="7">Binds 1 zinc ion per subunit.</text>
</comment>
<keyword evidence="5 8" id="KW-0456">Lyase</keyword>
<dbReference type="PROSITE" id="PS00705">
    <property type="entry name" value="PROK_CO2_ANHYDRASE_2"/>
    <property type="match status" value="1"/>
</dbReference>
<dbReference type="PROSITE" id="PS00704">
    <property type="entry name" value="PROK_CO2_ANHYDRASE_1"/>
    <property type="match status" value="1"/>
</dbReference>
<keyword evidence="10" id="KW-1185">Reference proteome</keyword>
<dbReference type="InterPro" id="IPR015892">
    <property type="entry name" value="Carbonic_anhydrase_CS"/>
</dbReference>
<dbReference type="Proteomes" id="UP001605036">
    <property type="component" value="Unassembled WGS sequence"/>
</dbReference>
<evidence type="ECO:0000313" key="10">
    <source>
        <dbReference type="Proteomes" id="UP001605036"/>
    </source>
</evidence>
<dbReference type="PANTHER" id="PTHR11002:SF56">
    <property type="entry name" value="BETA CARBONIC ANHYDRASE 2, CHLOROPLASTIC"/>
    <property type="match status" value="1"/>
</dbReference>
<keyword evidence="4 7" id="KW-0862">Zinc</keyword>
<accession>A0ABD1YVY5</accession>
<dbReference type="InterPro" id="IPR001765">
    <property type="entry name" value="Carbonic_anhydrase"/>
</dbReference>
<feature type="binding site" evidence="7">
    <location>
        <position position="93"/>
    </location>
    <ligand>
        <name>Zn(2+)</name>
        <dbReference type="ChEBI" id="CHEBI:29105"/>
    </ligand>
</feature>
<dbReference type="SMART" id="SM00947">
    <property type="entry name" value="Pro_CA"/>
    <property type="match status" value="1"/>
</dbReference>
<dbReference type="AlphaFoldDB" id="A0ABD1YVY5"/>
<comment type="catalytic activity">
    <reaction evidence="6 8">
        <text>hydrogencarbonate + H(+) = CO2 + H2O</text>
        <dbReference type="Rhea" id="RHEA:10748"/>
        <dbReference type="ChEBI" id="CHEBI:15377"/>
        <dbReference type="ChEBI" id="CHEBI:15378"/>
        <dbReference type="ChEBI" id="CHEBI:16526"/>
        <dbReference type="ChEBI" id="CHEBI:17544"/>
        <dbReference type="EC" id="4.2.1.1"/>
    </reaction>
</comment>
<evidence type="ECO:0000256" key="7">
    <source>
        <dbReference type="PIRSR" id="PIRSR601765-1"/>
    </source>
</evidence>
<dbReference type="Pfam" id="PF00484">
    <property type="entry name" value="Pro_CA"/>
    <property type="match status" value="1"/>
</dbReference>
<evidence type="ECO:0000313" key="9">
    <source>
        <dbReference type="EMBL" id="KAL2634936.1"/>
    </source>
</evidence>
<comment type="caution">
    <text evidence="9">The sequence shown here is derived from an EMBL/GenBank/DDBJ whole genome shotgun (WGS) entry which is preliminary data.</text>
</comment>